<reference evidence="1" key="1">
    <citation type="submission" date="2019-08" db="EMBL/GenBank/DDBJ databases">
        <title>The genome of the North American firefly Photinus pyralis.</title>
        <authorList>
            <consortium name="Photinus pyralis genome working group"/>
            <person name="Fallon T.R."/>
            <person name="Sander Lower S.E."/>
            <person name="Weng J.-K."/>
        </authorList>
    </citation>
    <scope>NUCLEOTIDE SEQUENCE</scope>
    <source>
        <strain evidence="1">TRF0915ILg1</strain>
        <tissue evidence="1">Whole body</tissue>
    </source>
</reference>
<keyword evidence="2" id="KW-1185">Reference proteome</keyword>
<proteinExistence type="predicted"/>
<comment type="caution">
    <text evidence="1">The sequence shown here is derived from an EMBL/GenBank/DDBJ whole genome shotgun (WGS) entry which is preliminary data.</text>
</comment>
<dbReference type="Proteomes" id="UP000801492">
    <property type="component" value="Unassembled WGS sequence"/>
</dbReference>
<protein>
    <submittedName>
        <fullName evidence="1">Uncharacterized protein</fullName>
    </submittedName>
</protein>
<dbReference type="AlphaFoldDB" id="A0A8K0G5J6"/>
<gene>
    <name evidence="1" type="ORF">ILUMI_19750</name>
</gene>
<evidence type="ECO:0000313" key="2">
    <source>
        <dbReference type="Proteomes" id="UP000801492"/>
    </source>
</evidence>
<sequence>MCFEVTVACCYLCYIFCKEEVCPCTRIKQPTQASTEDKQEDKLKMTVEGLISCAKYGFPLNTLDLRLSAKAYLDRIEKKSRFKNNLSGYDWAKGVLKRHIPYKLQVNV</sequence>
<organism evidence="1 2">
    <name type="scientific">Ignelater luminosus</name>
    <name type="common">Cucubano</name>
    <name type="synonym">Pyrophorus luminosus</name>
    <dbReference type="NCBI Taxonomy" id="2038154"/>
    <lineage>
        <taxon>Eukaryota</taxon>
        <taxon>Metazoa</taxon>
        <taxon>Ecdysozoa</taxon>
        <taxon>Arthropoda</taxon>
        <taxon>Hexapoda</taxon>
        <taxon>Insecta</taxon>
        <taxon>Pterygota</taxon>
        <taxon>Neoptera</taxon>
        <taxon>Endopterygota</taxon>
        <taxon>Coleoptera</taxon>
        <taxon>Polyphaga</taxon>
        <taxon>Elateriformia</taxon>
        <taxon>Elateroidea</taxon>
        <taxon>Elateridae</taxon>
        <taxon>Agrypninae</taxon>
        <taxon>Pyrophorini</taxon>
        <taxon>Ignelater</taxon>
    </lineage>
</organism>
<dbReference type="EMBL" id="VTPC01087730">
    <property type="protein sequence ID" value="KAF2886423.1"/>
    <property type="molecule type" value="Genomic_DNA"/>
</dbReference>
<dbReference type="OrthoDB" id="10065929at2759"/>
<accession>A0A8K0G5J6</accession>
<evidence type="ECO:0000313" key="1">
    <source>
        <dbReference type="EMBL" id="KAF2886423.1"/>
    </source>
</evidence>
<name>A0A8K0G5J6_IGNLU</name>